<reference evidence="1 2" key="1">
    <citation type="submission" date="2019-12" db="EMBL/GenBank/DDBJ databases">
        <title>Rhizobium genotypes associated with high levels of biological nitrogen fixation by grain legumes in a temperate-maritime cropping system.</title>
        <authorList>
            <person name="Maluk M."/>
            <person name="Francesc Ferrando Molina F."/>
            <person name="Lopez Del Egido L."/>
            <person name="Lafos M."/>
            <person name="Langarica-Fuentes A."/>
            <person name="Gebre Yohannes G."/>
            <person name="Young M.W."/>
            <person name="Martin P."/>
            <person name="Gantlett R."/>
            <person name="Kenicer G."/>
            <person name="Hawes C."/>
            <person name="Begg G.S."/>
            <person name="Quilliam R.S."/>
            <person name="Squire G.R."/>
            <person name="Poole P.S."/>
            <person name="Young P.W."/>
            <person name="Iannetta P.M."/>
            <person name="James E.K."/>
        </authorList>
    </citation>
    <scope>NUCLEOTIDE SEQUENCE [LARGE SCALE GENOMIC DNA]</scope>
    <source>
        <strain evidence="1 2">JHI1096</strain>
    </source>
</reference>
<evidence type="ECO:0008006" key="3">
    <source>
        <dbReference type="Google" id="ProtNLM"/>
    </source>
</evidence>
<dbReference type="SUPFAM" id="SSF53474">
    <property type="entry name" value="alpha/beta-Hydrolases"/>
    <property type="match status" value="1"/>
</dbReference>
<dbReference type="Gene3D" id="3.40.50.1820">
    <property type="entry name" value="alpha/beta hydrolase"/>
    <property type="match status" value="2"/>
</dbReference>
<evidence type="ECO:0000313" key="1">
    <source>
        <dbReference type="EMBL" id="NEI35111.1"/>
    </source>
</evidence>
<name>A0A6P0B818_RHILE</name>
<protein>
    <recommendedName>
        <fullName evidence="3">Alpha/beta hydrolase</fullName>
    </recommendedName>
</protein>
<gene>
    <name evidence="1" type="ORF">GR204_14115</name>
</gene>
<dbReference type="Proteomes" id="UP000471560">
    <property type="component" value="Unassembled WGS sequence"/>
</dbReference>
<organism evidence="1 2">
    <name type="scientific">Rhizobium leguminosarum</name>
    <dbReference type="NCBI Taxonomy" id="384"/>
    <lineage>
        <taxon>Bacteria</taxon>
        <taxon>Pseudomonadati</taxon>
        <taxon>Pseudomonadota</taxon>
        <taxon>Alphaproteobacteria</taxon>
        <taxon>Hyphomicrobiales</taxon>
        <taxon>Rhizobiaceae</taxon>
        <taxon>Rhizobium/Agrobacterium group</taxon>
        <taxon>Rhizobium</taxon>
    </lineage>
</organism>
<evidence type="ECO:0000313" key="2">
    <source>
        <dbReference type="Proteomes" id="UP000471560"/>
    </source>
</evidence>
<proteinExistence type="predicted"/>
<sequence length="78" mass="8748">MTVIDRNHVQVRGDGQRAMIFSHGFGCDQNMWRFVAPVGEFVRQQIPNSQLVALNASDHCPNLSAPDEVISAIRRSVR</sequence>
<dbReference type="AlphaFoldDB" id="A0A6P0B818"/>
<accession>A0A6P0B818</accession>
<dbReference type="EMBL" id="WUEZ01000014">
    <property type="protein sequence ID" value="NEI35111.1"/>
    <property type="molecule type" value="Genomic_DNA"/>
</dbReference>
<comment type="caution">
    <text evidence="1">The sequence shown here is derived from an EMBL/GenBank/DDBJ whole genome shotgun (WGS) entry which is preliminary data.</text>
</comment>
<dbReference type="InterPro" id="IPR029058">
    <property type="entry name" value="AB_hydrolase_fold"/>
</dbReference>